<evidence type="ECO:0000256" key="6">
    <source>
        <dbReference type="SAM" id="MobiDB-lite"/>
    </source>
</evidence>
<dbReference type="InterPro" id="IPR001650">
    <property type="entry name" value="Helicase_C-like"/>
</dbReference>
<keyword evidence="3" id="KW-0378">Hydrolase</keyword>
<reference evidence="8 9" key="1">
    <citation type="submission" date="2018-11" db="EMBL/GenBank/DDBJ databases">
        <authorList>
            <consortium name="Pathogen Informatics"/>
        </authorList>
    </citation>
    <scope>NUCLEOTIDE SEQUENCE [LARGE SCALE GENOMIC DNA]</scope>
</reference>
<evidence type="ECO:0000313" key="9">
    <source>
        <dbReference type="Proteomes" id="UP000271098"/>
    </source>
</evidence>
<sequence length="218" mass="24318">MTLVFVETKRGASDLAYYLQKDGYNVVAIHGDLKQFEREKHLETFRSGAAPILVATAVAARGLDIPNVKHVINYDLPTDIDEYVHRIGRTGRVGNVGLATSFFNDKNRNIARDLAELVVEANQELPEWLEKMATDAQRCGTRPNRAKGGSRFGGRDHRVQYTGSGGPGGPHRQNGMNYSSASNQWNQPQRATRAPPQQVHFTLRFLLRSHKPSYSCSI</sequence>
<dbReference type="GO" id="GO:0016787">
    <property type="term" value="F:hydrolase activity"/>
    <property type="evidence" value="ECO:0007669"/>
    <property type="project" value="UniProtKB-KW"/>
</dbReference>
<organism evidence="8 9">
    <name type="scientific">Gongylonema pulchrum</name>
    <dbReference type="NCBI Taxonomy" id="637853"/>
    <lineage>
        <taxon>Eukaryota</taxon>
        <taxon>Metazoa</taxon>
        <taxon>Ecdysozoa</taxon>
        <taxon>Nematoda</taxon>
        <taxon>Chromadorea</taxon>
        <taxon>Rhabditida</taxon>
        <taxon>Spirurina</taxon>
        <taxon>Spiruromorpha</taxon>
        <taxon>Spiruroidea</taxon>
        <taxon>Gongylonematidae</taxon>
        <taxon>Gongylonema</taxon>
    </lineage>
</organism>
<dbReference type="EC" id="3.6.4.13" evidence="1"/>
<proteinExistence type="predicted"/>
<protein>
    <recommendedName>
        <fullName evidence="1">RNA helicase</fullName>
        <ecNumber evidence="1">3.6.4.13</ecNumber>
    </recommendedName>
</protein>
<name>A0A3P7NCD9_9BILA</name>
<evidence type="ECO:0000256" key="1">
    <source>
        <dbReference type="ARBA" id="ARBA00012552"/>
    </source>
</evidence>
<dbReference type="AlphaFoldDB" id="A0A3P7NCD9"/>
<keyword evidence="4" id="KW-0347">Helicase</keyword>
<dbReference type="GO" id="GO:0005524">
    <property type="term" value="F:ATP binding"/>
    <property type="evidence" value="ECO:0007669"/>
    <property type="project" value="UniProtKB-KW"/>
</dbReference>
<dbReference type="SUPFAM" id="SSF52540">
    <property type="entry name" value="P-loop containing nucleoside triphosphate hydrolases"/>
    <property type="match status" value="1"/>
</dbReference>
<evidence type="ECO:0000256" key="4">
    <source>
        <dbReference type="ARBA" id="ARBA00022806"/>
    </source>
</evidence>
<dbReference type="OrthoDB" id="196131at2759"/>
<dbReference type="Pfam" id="PF00271">
    <property type="entry name" value="Helicase_C"/>
    <property type="match status" value="1"/>
</dbReference>
<dbReference type="EMBL" id="UYRT01092115">
    <property type="protein sequence ID" value="VDN37810.1"/>
    <property type="molecule type" value="Genomic_DNA"/>
</dbReference>
<dbReference type="Proteomes" id="UP000271098">
    <property type="component" value="Unassembled WGS sequence"/>
</dbReference>
<dbReference type="GO" id="GO:0043186">
    <property type="term" value="C:P granule"/>
    <property type="evidence" value="ECO:0007669"/>
    <property type="project" value="UniProtKB-ARBA"/>
</dbReference>
<dbReference type="GO" id="GO:0003724">
    <property type="term" value="F:RNA helicase activity"/>
    <property type="evidence" value="ECO:0007669"/>
    <property type="project" value="UniProtKB-EC"/>
</dbReference>
<evidence type="ECO:0000256" key="5">
    <source>
        <dbReference type="ARBA" id="ARBA00022840"/>
    </source>
</evidence>
<keyword evidence="2" id="KW-0547">Nucleotide-binding</keyword>
<dbReference type="FunFam" id="3.40.50.300:FF:000008">
    <property type="entry name" value="ATP-dependent RNA helicase RhlB"/>
    <property type="match status" value="1"/>
</dbReference>
<feature type="compositionally biased region" description="Low complexity" evidence="6">
    <location>
        <begin position="187"/>
        <end position="196"/>
    </location>
</feature>
<feature type="domain" description="Helicase C-terminal" evidence="7">
    <location>
        <begin position="1"/>
        <end position="133"/>
    </location>
</feature>
<keyword evidence="5" id="KW-0067">ATP-binding</keyword>
<evidence type="ECO:0000259" key="7">
    <source>
        <dbReference type="PROSITE" id="PS51194"/>
    </source>
</evidence>
<dbReference type="PROSITE" id="PS51194">
    <property type="entry name" value="HELICASE_CTER"/>
    <property type="match status" value="1"/>
</dbReference>
<dbReference type="SMART" id="SM00490">
    <property type="entry name" value="HELICc"/>
    <property type="match status" value="1"/>
</dbReference>
<dbReference type="PANTHER" id="PTHR47958">
    <property type="entry name" value="ATP-DEPENDENT RNA HELICASE DBP3"/>
    <property type="match status" value="1"/>
</dbReference>
<keyword evidence="9" id="KW-1185">Reference proteome</keyword>
<feature type="compositionally biased region" description="Polar residues" evidence="6">
    <location>
        <begin position="174"/>
        <end position="186"/>
    </location>
</feature>
<evidence type="ECO:0000313" key="8">
    <source>
        <dbReference type="EMBL" id="VDN37810.1"/>
    </source>
</evidence>
<accession>A0A3P7NCD9</accession>
<dbReference type="InterPro" id="IPR027417">
    <property type="entry name" value="P-loop_NTPase"/>
</dbReference>
<evidence type="ECO:0000256" key="3">
    <source>
        <dbReference type="ARBA" id="ARBA00022801"/>
    </source>
</evidence>
<dbReference type="Gene3D" id="3.40.50.300">
    <property type="entry name" value="P-loop containing nucleotide triphosphate hydrolases"/>
    <property type="match status" value="1"/>
</dbReference>
<evidence type="ECO:0000256" key="2">
    <source>
        <dbReference type="ARBA" id="ARBA00022741"/>
    </source>
</evidence>
<feature type="region of interest" description="Disordered" evidence="6">
    <location>
        <begin position="136"/>
        <end position="196"/>
    </location>
</feature>
<dbReference type="CDD" id="cd18787">
    <property type="entry name" value="SF2_C_DEAD"/>
    <property type="match status" value="1"/>
</dbReference>
<gene>
    <name evidence="8" type="ORF">GPUH_LOCUS21228</name>
</gene>